<gene>
    <name evidence="1" type="ordered locus">SPAB_04304</name>
</gene>
<sequence length="34" mass="4187">MLKPVWGRTARRNRSVHIVREDFEHCPALKWRIK</sequence>
<evidence type="ECO:0000313" key="1">
    <source>
        <dbReference type="EMBL" id="ABX69621.1"/>
    </source>
</evidence>
<evidence type="ECO:0000313" key="2">
    <source>
        <dbReference type="Proteomes" id="UP000008556"/>
    </source>
</evidence>
<reference evidence="1 2" key="1">
    <citation type="submission" date="2007-11" db="EMBL/GenBank/DDBJ databases">
        <authorList>
            <consortium name="The Salmonella enterica serovar Paratyphi B Genome Sequencing Project"/>
            <person name="McClelland M."/>
            <person name="Sanderson E.K."/>
            <person name="Porwollik S."/>
            <person name="Spieth J."/>
            <person name="Clifton W.S."/>
            <person name="Fulton R."/>
            <person name="Cordes M."/>
            <person name="Wollam A."/>
            <person name="Shah N."/>
            <person name="Pepin K."/>
            <person name="Bhonagiri V."/>
            <person name="Nash W."/>
            <person name="Johnson M."/>
            <person name="Thiruvilangam P."/>
            <person name="Wilson R."/>
        </authorList>
    </citation>
    <scope>NUCLEOTIDE SEQUENCE [LARGE SCALE GENOMIC DNA]</scope>
    <source>
        <strain evidence="2">ATCC BAA-1250 / SPB7</strain>
    </source>
</reference>
<dbReference type="Proteomes" id="UP000008556">
    <property type="component" value="Chromosome"/>
</dbReference>
<accession>A0A6C6Z8E9</accession>
<name>A0A6C6Z8E9_SALPB</name>
<organism evidence="1 2">
    <name type="scientific">Salmonella paratyphi B (strain ATCC BAA-1250 / SPB7)</name>
    <dbReference type="NCBI Taxonomy" id="1016998"/>
    <lineage>
        <taxon>Bacteria</taxon>
        <taxon>Pseudomonadati</taxon>
        <taxon>Pseudomonadota</taxon>
        <taxon>Gammaproteobacteria</taxon>
        <taxon>Enterobacterales</taxon>
        <taxon>Enterobacteriaceae</taxon>
        <taxon>Salmonella</taxon>
    </lineage>
</organism>
<dbReference type="EMBL" id="CP000886">
    <property type="protein sequence ID" value="ABX69621.1"/>
    <property type="molecule type" value="Genomic_DNA"/>
</dbReference>
<dbReference type="AlphaFoldDB" id="A0A6C6Z8E9"/>
<dbReference type="KEGG" id="spq:SPAB_04304"/>
<proteinExistence type="predicted"/>
<protein>
    <submittedName>
        <fullName evidence="1">Uncharacterized protein</fullName>
    </submittedName>
</protein>